<proteinExistence type="inferred from homology"/>
<reference evidence="5" key="2">
    <citation type="submission" date="2024-01" db="EMBL/GenBank/DDBJ databases">
        <authorList>
            <person name="Ma L."/>
        </authorList>
    </citation>
    <scope>NUCLEOTIDE SEQUENCE</scope>
    <source>
        <strain evidence="5">DH-2019</strain>
        <tissue evidence="5">Leaves</tissue>
    </source>
</reference>
<reference evidence="5 7" key="1">
    <citation type="journal article" date="2021" name="Comput. Struct. Biotechnol. J.">
        <title>De novo genome assembly of the potent medicinal plant Rehmannia glutinosa using nanopore technology.</title>
        <authorList>
            <person name="Ma L."/>
            <person name="Dong C."/>
            <person name="Song C."/>
            <person name="Wang X."/>
            <person name="Zheng X."/>
            <person name="Niu Y."/>
            <person name="Chen S."/>
            <person name="Feng W."/>
        </authorList>
    </citation>
    <scope>NUCLEOTIDE SEQUENCE [LARGE SCALE GENOMIC DNA]</scope>
    <source>
        <strain evidence="5">DH-2019</strain>
    </source>
</reference>
<dbReference type="PANTHER" id="PTHR11054:SF9">
    <property type="entry name" value="6-PHOSPHOGLUCONOLACTONASE-RELATED"/>
    <property type="match status" value="1"/>
</dbReference>
<dbReference type="InterPro" id="IPR005900">
    <property type="entry name" value="6-phosphogluconolactonase_DevB"/>
</dbReference>
<evidence type="ECO:0000313" key="6">
    <source>
        <dbReference type="EMBL" id="KAK6155544.1"/>
    </source>
</evidence>
<protein>
    <recommendedName>
        <fullName evidence="3">Probable 6-phosphogluconolactonase</fullName>
        <ecNumber evidence="3">3.1.1.31</ecNumber>
    </recommendedName>
</protein>
<evidence type="ECO:0000256" key="2">
    <source>
        <dbReference type="ARBA" id="ARBA00010662"/>
    </source>
</evidence>
<feature type="domain" description="Glucosamine/galactosamine-6-phosphate isomerase" evidence="4">
    <location>
        <begin position="18"/>
        <end position="249"/>
    </location>
</feature>
<dbReference type="Gene3D" id="3.40.50.1360">
    <property type="match status" value="1"/>
</dbReference>
<dbReference type="NCBIfam" id="TIGR01198">
    <property type="entry name" value="pgl"/>
    <property type="match status" value="1"/>
</dbReference>
<comment type="similarity">
    <text evidence="2 3">Belongs to the glucosamine/galactosamine-6-phosphate isomerase family. 6-phosphogluconolactonase subfamily.</text>
</comment>
<dbReference type="PANTHER" id="PTHR11054">
    <property type="entry name" value="6-PHOSPHOGLUCONOLACTONASE"/>
    <property type="match status" value="1"/>
</dbReference>
<dbReference type="SUPFAM" id="SSF100950">
    <property type="entry name" value="NagB/RpiA/CoA transferase-like"/>
    <property type="match status" value="1"/>
</dbReference>
<gene>
    <name evidence="6" type="ORF">DH2020_009792</name>
    <name evidence="5" type="ORF">DH2020_045724</name>
</gene>
<dbReference type="Proteomes" id="UP001318860">
    <property type="component" value="Unassembled WGS sequence"/>
</dbReference>
<organism evidence="5 7">
    <name type="scientific">Rehmannia glutinosa</name>
    <name type="common">Chinese foxglove</name>
    <dbReference type="NCBI Taxonomy" id="99300"/>
    <lineage>
        <taxon>Eukaryota</taxon>
        <taxon>Viridiplantae</taxon>
        <taxon>Streptophyta</taxon>
        <taxon>Embryophyta</taxon>
        <taxon>Tracheophyta</taxon>
        <taxon>Spermatophyta</taxon>
        <taxon>Magnoliopsida</taxon>
        <taxon>eudicotyledons</taxon>
        <taxon>Gunneridae</taxon>
        <taxon>Pentapetalae</taxon>
        <taxon>asterids</taxon>
        <taxon>lamiids</taxon>
        <taxon>Lamiales</taxon>
        <taxon>Orobanchaceae</taxon>
        <taxon>Rehmannieae</taxon>
        <taxon>Rehmannia</taxon>
    </lineage>
</organism>
<keyword evidence="7" id="KW-1185">Reference proteome</keyword>
<comment type="caution">
    <text evidence="5">The sequence shown here is derived from an EMBL/GenBank/DDBJ whole genome shotgun (WGS) entry which is preliminary data.</text>
</comment>
<comment type="pathway">
    <text evidence="1">Carbohydrate degradation; pentose phosphate pathway.</text>
</comment>
<evidence type="ECO:0000256" key="1">
    <source>
        <dbReference type="ARBA" id="ARBA00004959"/>
    </source>
</evidence>
<evidence type="ECO:0000313" key="7">
    <source>
        <dbReference type="Proteomes" id="UP001318860"/>
    </source>
</evidence>
<dbReference type="InterPro" id="IPR006148">
    <property type="entry name" value="Glc/Gal-6P_isomerase"/>
</dbReference>
<accession>A0ABR0UDD1</accession>
<dbReference type="EC" id="3.1.1.31" evidence="3"/>
<dbReference type="InterPro" id="IPR039104">
    <property type="entry name" value="6PGL"/>
</dbReference>
<evidence type="ECO:0000256" key="3">
    <source>
        <dbReference type="RuleBase" id="RU365095"/>
    </source>
</evidence>
<dbReference type="InterPro" id="IPR037171">
    <property type="entry name" value="NagB/RpiA_transferase-like"/>
</dbReference>
<evidence type="ECO:0000259" key="4">
    <source>
        <dbReference type="Pfam" id="PF01182"/>
    </source>
</evidence>
<sequence length="266" mass="29882">MAQLTNCKKKREVIKLVTEEQVAVALAQYTAALSEKYIKEKGSFNVVLSGGTLIHTMRVLAEVYKDAVDWSKWRVFWVDERVVPLDDNDSNYKLANEGFFKKVKKIPKQNIYPIHYSCSAHEVACDYESRLKTLVQNKILPTSACGFPKFDLMLLGIGPDGHIASLFPNRPQRYERKRWVTFITDSPKPPPPRITMTFPVINCASNIAMVVTGKELADPVAKTLGGYVGPPPPIPCSELEMEAEGEVTWILDKGAASKLHHHHVVY</sequence>
<name>A0ABR0UDD1_REHGL</name>
<dbReference type="CDD" id="cd01400">
    <property type="entry name" value="6PGL"/>
    <property type="match status" value="1"/>
</dbReference>
<dbReference type="EMBL" id="JABTTQ020003063">
    <property type="protein sequence ID" value="KAK6120529.1"/>
    <property type="molecule type" value="Genomic_DNA"/>
</dbReference>
<dbReference type="EMBL" id="JABTTQ020000005">
    <property type="protein sequence ID" value="KAK6155544.1"/>
    <property type="molecule type" value="Genomic_DNA"/>
</dbReference>
<dbReference type="Pfam" id="PF01182">
    <property type="entry name" value="Glucosamine_iso"/>
    <property type="match status" value="1"/>
</dbReference>
<evidence type="ECO:0000313" key="5">
    <source>
        <dbReference type="EMBL" id="KAK6120529.1"/>
    </source>
</evidence>
<comment type="catalytic activity">
    <reaction evidence="3">
        <text>6-phospho-D-glucono-1,5-lactone + H2O = 6-phospho-D-gluconate + H(+)</text>
        <dbReference type="Rhea" id="RHEA:12556"/>
        <dbReference type="ChEBI" id="CHEBI:15377"/>
        <dbReference type="ChEBI" id="CHEBI:15378"/>
        <dbReference type="ChEBI" id="CHEBI:57955"/>
        <dbReference type="ChEBI" id="CHEBI:58759"/>
        <dbReference type="EC" id="3.1.1.31"/>
    </reaction>
</comment>